<evidence type="ECO:0000313" key="3">
    <source>
        <dbReference type="Proteomes" id="UP001165405"/>
    </source>
</evidence>
<dbReference type="EMBL" id="JAKGSG010000020">
    <property type="protein sequence ID" value="MCF4120409.1"/>
    <property type="molecule type" value="Genomic_DNA"/>
</dbReference>
<protein>
    <submittedName>
        <fullName evidence="2">Uncharacterized protein</fullName>
    </submittedName>
</protein>
<organism evidence="2 3">
    <name type="scientific">Antribacter soli</name>
    <dbReference type="NCBI Taxonomy" id="2910976"/>
    <lineage>
        <taxon>Bacteria</taxon>
        <taxon>Bacillati</taxon>
        <taxon>Actinomycetota</taxon>
        <taxon>Actinomycetes</taxon>
        <taxon>Micrococcales</taxon>
        <taxon>Promicromonosporaceae</taxon>
        <taxon>Antribacter</taxon>
    </lineage>
</organism>
<proteinExistence type="predicted"/>
<keyword evidence="3" id="KW-1185">Reference proteome</keyword>
<comment type="caution">
    <text evidence="2">The sequence shown here is derived from an EMBL/GenBank/DDBJ whole genome shotgun (WGS) entry which is preliminary data.</text>
</comment>
<keyword evidence="1" id="KW-1133">Transmembrane helix</keyword>
<evidence type="ECO:0000256" key="1">
    <source>
        <dbReference type="SAM" id="Phobius"/>
    </source>
</evidence>
<keyword evidence="1" id="KW-0812">Transmembrane</keyword>
<name>A0AA41QBJ0_9MICO</name>
<sequence length="93" mass="9489">MSTTPSTNHSPAVRAAARVSARAAGASAAFGEVFAARRAELRARRAARRAGSPDDEGLESIEVVVLSVVGLGIVIALGAAIKALVDRYMEGLG</sequence>
<feature type="transmembrane region" description="Helical" evidence="1">
    <location>
        <begin position="63"/>
        <end position="85"/>
    </location>
</feature>
<dbReference type="Proteomes" id="UP001165405">
    <property type="component" value="Unassembled WGS sequence"/>
</dbReference>
<keyword evidence="1" id="KW-0472">Membrane</keyword>
<accession>A0AA41QBJ0</accession>
<dbReference type="RefSeq" id="WP_236088179.1">
    <property type="nucleotide sequence ID" value="NZ_JAKGSG010000020.1"/>
</dbReference>
<evidence type="ECO:0000313" key="2">
    <source>
        <dbReference type="EMBL" id="MCF4120409.1"/>
    </source>
</evidence>
<dbReference type="AlphaFoldDB" id="A0AA41QBJ0"/>
<reference evidence="2" key="1">
    <citation type="submission" date="2022-01" db="EMBL/GenBank/DDBJ databases">
        <title>Antribacter sp. nov., isolated from Guizhou of China.</title>
        <authorList>
            <person name="Chengliang C."/>
            <person name="Ya Z."/>
        </authorList>
    </citation>
    <scope>NUCLEOTIDE SEQUENCE</scope>
    <source>
        <strain evidence="2">KLBMP 9083</strain>
    </source>
</reference>
<gene>
    <name evidence="2" type="ORF">L1785_05400</name>
</gene>